<organism evidence="2 3">
    <name type="scientific">Cucurbita maxima</name>
    <name type="common">Pumpkin</name>
    <name type="synonym">Winter squash</name>
    <dbReference type="NCBI Taxonomy" id="3661"/>
    <lineage>
        <taxon>Eukaryota</taxon>
        <taxon>Viridiplantae</taxon>
        <taxon>Streptophyta</taxon>
        <taxon>Embryophyta</taxon>
        <taxon>Tracheophyta</taxon>
        <taxon>Spermatophyta</taxon>
        <taxon>Magnoliopsida</taxon>
        <taxon>eudicotyledons</taxon>
        <taxon>Gunneridae</taxon>
        <taxon>Pentapetalae</taxon>
        <taxon>rosids</taxon>
        <taxon>fabids</taxon>
        <taxon>Cucurbitales</taxon>
        <taxon>Cucurbitaceae</taxon>
        <taxon>Cucurbiteae</taxon>
        <taxon>Cucurbita</taxon>
    </lineage>
</organism>
<evidence type="ECO:0000256" key="1">
    <source>
        <dbReference type="SAM" id="Phobius"/>
    </source>
</evidence>
<keyword evidence="1" id="KW-0472">Membrane</keyword>
<keyword evidence="1" id="KW-1133">Transmembrane helix</keyword>
<sequence>MSAPIKSLDYEIFYNELFVQDWRNREDFQIFLLLGYEVAFMLLDLFDNGSCWFLKQPGSGKYCREEVCDNFEYYDALGIITLHNGRGFISRDFVTYGVLFVLLLVVYYLLLKRWHLGMYYSLV</sequence>
<reference evidence="3" key="1">
    <citation type="submission" date="2025-08" db="UniProtKB">
        <authorList>
            <consortium name="RefSeq"/>
        </authorList>
    </citation>
    <scope>IDENTIFICATION</scope>
    <source>
        <tissue evidence="3">Young leaves</tissue>
    </source>
</reference>
<gene>
    <name evidence="3" type="primary">LOC111493521</name>
</gene>
<protein>
    <submittedName>
        <fullName evidence="3">Uncharacterized protein LOC111493521</fullName>
    </submittedName>
</protein>
<dbReference type="AlphaFoldDB" id="A0A6J1KE26"/>
<dbReference type="GeneID" id="111493521"/>
<dbReference type="KEGG" id="cmax:111493521"/>
<dbReference type="Proteomes" id="UP000504608">
    <property type="component" value="Unplaced"/>
</dbReference>
<keyword evidence="1" id="KW-0812">Transmembrane</keyword>
<dbReference type="RefSeq" id="XP_022998995.1">
    <property type="nucleotide sequence ID" value="XM_023143227.1"/>
</dbReference>
<keyword evidence="2" id="KW-1185">Reference proteome</keyword>
<evidence type="ECO:0000313" key="3">
    <source>
        <dbReference type="RefSeq" id="XP_022998995.1"/>
    </source>
</evidence>
<evidence type="ECO:0000313" key="2">
    <source>
        <dbReference type="Proteomes" id="UP000504608"/>
    </source>
</evidence>
<name>A0A6J1KE26_CUCMA</name>
<feature type="transmembrane region" description="Helical" evidence="1">
    <location>
        <begin position="93"/>
        <end position="111"/>
    </location>
</feature>
<proteinExistence type="predicted"/>
<accession>A0A6J1KE26</accession>